<comment type="caution">
    <text evidence="1">The sequence shown here is derived from an EMBL/GenBank/DDBJ whole genome shotgun (WGS) entry which is preliminary data.</text>
</comment>
<name>A0ACB8G6Y4_9SAUR</name>
<dbReference type="Proteomes" id="UP000827872">
    <property type="component" value="Linkage Group LG01"/>
</dbReference>
<accession>A0ACB8G6Y4</accession>
<reference evidence="1" key="1">
    <citation type="submission" date="2021-08" db="EMBL/GenBank/DDBJ databases">
        <title>The first chromosome-level gecko genome reveals the dynamic sex chromosomes of Neotropical dwarf geckos (Sphaerodactylidae: Sphaerodactylus).</title>
        <authorList>
            <person name="Pinto B.J."/>
            <person name="Keating S.E."/>
            <person name="Gamble T."/>
        </authorList>
    </citation>
    <scope>NUCLEOTIDE SEQUENCE</scope>
    <source>
        <strain evidence="1">TG3544</strain>
    </source>
</reference>
<keyword evidence="2" id="KW-1185">Reference proteome</keyword>
<organism evidence="1 2">
    <name type="scientific">Sphaerodactylus townsendi</name>
    <dbReference type="NCBI Taxonomy" id="933632"/>
    <lineage>
        <taxon>Eukaryota</taxon>
        <taxon>Metazoa</taxon>
        <taxon>Chordata</taxon>
        <taxon>Craniata</taxon>
        <taxon>Vertebrata</taxon>
        <taxon>Euteleostomi</taxon>
        <taxon>Lepidosauria</taxon>
        <taxon>Squamata</taxon>
        <taxon>Bifurcata</taxon>
        <taxon>Gekkota</taxon>
        <taxon>Sphaerodactylidae</taxon>
        <taxon>Sphaerodactylus</taxon>
    </lineage>
</organism>
<gene>
    <name evidence="1" type="primary">RPRD2_2</name>
    <name evidence="1" type="ORF">K3G42_005120</name>
</gene>
<evidence type="ECO:0000313" key="2">
    <source>
        <dbReference type="Proteomes" id="UP000827872"/>
    </source>
</evidence>
<evidence type="ECO:0000313" key="1">
    <source>
        <dbReference type="EMBL" id="KAH8015530.1"/>
    </source>
</evidence>
<proteinExistence type="predicted"/>
<dbReference type="EMBL" id="CM037614">
    <property type="protein sequence ID" value="KAH8015530.1"/>
    <property type="molecule type" value="Genomic_DNA"/>
</dbReference>
<protein>
    <submittedName>
        <fullName evidence="1">Regulation of nuclear pre-mRNA domain-containing protein 2</fullName>
    </submittedName>
</protein>
<sequence>MSKEMKWDTDILTAFPHRLNLFYLANDVIQNCKRKNAIVFRDTFADVLPEAAALVKDASVAKSIERIFKIWEDRNVYPEETITLLKEALSSTFKAQKQPKESQSKQPTKSWKKSQTSSNPKAVLKSKIVAEFRPQSLVDELLLYKRSEDQIELKEKQLATMRVDVCSTETLKCLKDKTGGKKFSKEFEEASAKLEEFVNSLDKQVKNCPSLTEVLENAGIFYEAQYKEVKVVANAYKTFANRVSNLKKKLDQLKATLPDPEESPVPSPSMDAPSPTGSESPFQGMGDEDHSPSPQAEKKKSPSPEPATDNRDVEDMELSDVEEDSPKIIVEERKEKPATPVPTHLQSD</sequence>